<dbReference type="SUPFAM" id="SSF52402">
    <property type="entry name" value="Adenine nucleotide alpha hydrolases-like"/>
    <property type="match status" value="1"/>
</dbReference>
<evidence type="ECO:0000256" key="4">
    <source>
        <dbReference type="ARBA" id="ARBA00022741"/>
    </source>
</evidence>
<evidence type="ECO:0000313" key="13">
    <source>
        <dbReference type="Proteomes" id="UP000095087"/>
    </source>
</evidence>
<dbReference type="PANTHER" id="PTHR43284">
    <property type="entry name" value="ASPARAGINE SYNTHETASE (GLUTAMINE-HYDROLYZING)"/>
    <property type="match status" value="1"/>
</dbReference>
<dbReference type="Proteomes" id="UP000095087">
    <property type="component" value="Unassembled WGS sequence"/>
</dbReference>
<dbReference type="GO" id="GO:0006529">
    <property type="term" value="P:asparagine biosynthetic process"/>
    <property type="evidence" value="ECO:0007669"/>
    <property type="project" value="UniProtKB-KW"/>
</dbReference>
<dbReference type="CDD" id="cd00712">
    <property type="entry name" value="AsnB"/>
    <property type="match status" value="1"/>
</dbReference>
<keyword evidence="12" id="KW-0436">Ligase</keyword>
<proteinExistence type="inferred from homology"/>
<keyword evidence="8" id="KW-0028">Amino-acid biosynthesis</keyword>
<dbReference type="Pfam" id="PF13537">
    <property type="entry name" value="GATase_7"/>
    <property type="match status" value="1"/>
</dbReference>
<dbReference type="OrthoDB" id="9763290at2"/>
<organism evidence="12 13">
    <name type="scientific">Methyloligella halotolerans</name>
    <dbReference type="NCBI Taxonomy" id="1177755"/>
    <lineage>
        <taxon>Bacteria</taxon>
        <taxon>Pseudomonadati</taxon>
        <taxon>Pseudomonadota</taxon>
        <taxon>Alphaproteobacteria</taxon>
        <taxon>Hyphomicrobiales</taxon>
        <taxon>Hyphomicrobiaceae</taxon>
        <taxon>Methyloligella</taxon>
    </lineage>
</organism>
<dbReference type="STRING" id="1177755.A7A08_02449"/>
<name>A0A1E2RWU4_9HYPH</name>
<dbReference type="PIRSF" id="PIRSF001589">
    <property type="entry name" value="Asn_synthetase_glu-h"/>
    <property type="match status" value="1"/>
</dbReference>
<reference evidence="12 13" key="1">
    <citation type="submission" date="2016-07" db="EMBL/GenBank/DDBJ databases">
        <title>Draft genome sequence of Methyloligella halotolerans C2T (VKM B-2706T=CCUG 61687T=DSM 25045T), a halotolerant polyhydroxybutyrate accumulating methylotroph.</title>
        <authorList>
            <person name="Vasilenko O.V."/>
            <person name="Doronina N.V."/>
            <person name="Poroshina M.N."/>
            <person name="Tarlachkov S.V."/>
            <person name="Trotsenko Y.A."/>
        </authorList>
    </citation>
    <scope>NUCLEOTIDE SEQUENCE [LARGE SCALE GENOMIC DNA]</scope>
    <source>
        <strain evidence="12 13">VKM B-2706</strain>
    </source>
</reference>
<keyword evidence="4 9" id="KW-0547">Nucleotide-binding</keyword>
<evidence type="ECO:0000256" key="2">
    <source>
        <dbReference type="ARBA" id="ARBA00005752"/>
    </source>
</evidence>
<keyword evidence="8" id="KW-0061">Asparagine biosynthesis</keyword>
<dbReference type="InterPro" id="IPR006426">
    <property type="entry name" value="Asn_synth_AEB"/>
</dbReference>
<dbReference type="Pfam" id="PF00733">
    <property type="entry name" value="Asn_synthase"/>
    <property type="match status" value="1"/>
</dbReference>
<keyword evidence="13" id="KW-1185">Reference proteome</keyword>
<comment type="similarity">
    <text evidence="2">Belongs to the asparagine synthetase family.</text>
</comment>
<dbReference type="CDD" id="cd01991">
    <property type="entry name" value="Asn_synthase_B_C"/>
    <property type="match status" value="1"/>
</dbReference>
<sequence length="642" mass="71574">MCGIAGILTGSKASSDDLAAGVLAMTEVLLHRGPDAGDHWLDEESGLALGHRRLSIIDLSETGAQPMTSGSGRYVIVYNGEVYNFAELRETLTQTGQSFRGTSDTEVILAGFDAWGIEATLKKLIGMFAFAVWDRTERVLVLSRDRLGIKPLYWTDTGKAILFASELKALRAHPTFRVEINHGALAGFLRQGYIAQPKTIYRGVQKLPPGKMLILRPKQEPKLESYWTLADVVEEGLDKPFEGDAEEAEEKLDELLRDAVGRRMVADVPLGAFLSGGIDSSLVTALMQAQSKTPVKTFSIGFEESGYDEAQYAKQVAAHLGTDHTELYVSAEEALNVVPQLPEIYDEPFADASQIPTYLISKLTRESVTVALSGDGGDELFGGYTRYLAAARFGRLLFGQPGGLRNVEARVLRALPAASWDALARAIPARQRPRQFGDKMLKLADALDGTPETFYRNVTGHWDDPSTMVIGAAQTPIPYDADEAQALVPDAVEQMQYLDMMSYLPDDILTKVDRASMAVSLEVRVPLLDHRVVGFAWTLPKTLKIRRGRSKWILRQLLDRYVPSHLVERPKSGFSVPIDSWLRGPLKDWAEALLDENRLKSEGFFKPEPIRRKWQQHLSGKRNWQAELWDVLMFQAWLERWK</sequence>
<protein>
    <recommendedName>
        <fullName evidence="3">asparagine synthase (glutamine-hydrolyzing)</fullName>
        <ecNumber evidence="3">6.3.5.4</ecNumber>
    </recommendedName>
</protein>
<feature type="binding site" evidence="9">
    <location>
        <position position="104"/>
    </location>
    <ligand>
        <name>L-glutamine</name>
        <dbReference type="ChEBI" id="CHEBI:58359"/>
    </ligand>
</feature>
<comment type="pathway">
    <text evidence="1">Amino-acid biosynthesis; L-asparagine biosynthesis; L-asparagine from L-aspartate (L-Gln route): step 1/1.</text>
</comment>
<dbReference type="NCBIfam" id="TIGR01536">
    <property type="entry name" value="asn_synth_AEB"/>
    <property type="match status" value="1"/>
</dbReference>
<gene>
    <name evidence="12" type="ORF">A7A08_02449</name>
</gene>
<dbReference type="PATRIC" id="fig|1177755.3.peg.2469"/>
<keyword evidence="6 8" id="KW-0315">Glutamine amidotransferase</keyword>
<dbReference type="RefSeq" id="WP_069095641.1">
    <property type="nucleotide sequence ID" value="NZ_MASI01000006.1"/>
</dbReference>
<dbReference type="EMBL" id="MASI01000006">
    <property type="protein sequence ID" value="ODA66681.1"/>
    <property type="molecule type" value="Genomic_DNA"/>
</dbReference>
<dbReference type="SUPFAM" id="SSF56235">
    <property type="entry name" value="N-terminal nucleophile aminohydrolases (Ntn hydrolases)"/>
    <property type="match status" value="1"/>
</dbReference>
<evidence type="ECO:0000259" key="11">
    <source>
        <dbReference type="PROSITE" id="PS51278"/>
    </source>
</evidence>
<comment type="caution">
    <text evidence="12">The sequence shown here is derived from an EMBL/GenBank/DDBJ whole genome shotgun (WGS) entry which is preliminary data.</text>
</comment>
<dbReference type="InterPro" id="IPR051786">
    <property type="entry name" value="ASN_synthetase/amidase"/>
</dbReference>
<dbReference type="EC" id="6.3.5.4" evidence="3"/>
<accession>A0A1E2RWU4</accession>
<feature type="site" description="Important for beta-aspartyl-AMP intermediate formation" evidence="10">
    <location>
        <position position="375"/>
    </location>
</feature>
<dbReference type="GO" id="GO:0004066">
    <property type="term" value="F:asparagine synthase (glutamine-hydrolyzing) activity"/>
    <property type="evidence" value="ECO:0007669"/>
    <property type="project" value="UniProtKB-EC"/>
</dbReference>
<dbReference type="GO" id="GO:0005524">
    <property type="term" value="F:ATP binding"/>
    <property type="evidence" value="ECO:0007669"/>
    <property type="project" value="UniProtKB-KW"/>
</dbReference>
<dbReference type="InterPro" id="IPR001962">
    <property type="entry name" value="Asn_synthase"/>
</dbReference>
<evidence type="ECO:0000256" key="6">
    <source>
        <dbReference type="ARBA" id="ARBA00022962"/>
    </source>
</evidence>
<evidence type="ECO:0000256" key="7">
    <source>
        <dbReference type="ARBA" id="ARBA00048741"/>
    </source>
</evidence>
<keyword evidence="5 9" id="KW-0067">ATP-binding</keyword>
<evidence type="ECO:0000256" key="8">
    <source>
        <dbReference type="PIRSR" id="PIRSR001589-1"/>
    </source>
</evidence>
<evidence type="ECO:0000256" key="3">
    <source>
        <dbReference type="ARBA" id="ARBA00012737"/>
    </source>
</evidence>
<dbReference type="PANTHER" id="PTHR43284:SF1">
    <property type="entry name" value="ASPARAGINE SYNTHETASE"/>
    <property type="match status" value="1"/>
</dbReference>
<dbReference type="AlphaFoldDB" id="A0A1E2RWU4"/>
<feature type="binding site" evidence="9">
    <location>
        <position position="300"/>
    </location>
    <ligand>
        <name>ATP</name>
        <dbReference type="ChEBI" id="CHEBI:30616"/>
    </ligand>
</feature>
<dbReference type="InterPro" id="IPR033738">
    <property type="entry name" value="AsnB_N"/>
</dbReference>
<evidence type="ECO:0000256" key="5">
    <source>
        <dbReference type="ARBA" id="ARBA00022840"/>
    </source>
</evidence>
<dbReference type="PROSITE" id="PS51278">
    <property type="entry name" value="GATASE_TYPE_2"/>
    <property type="match status" value="1"/>
</dbReference>
<evidence type="ECO:0000256" key="9">
    <source>
        <dbReference type="PIRSR" id="PIRSR001589-2"/>
    </source>
</evidence>
<feature type="active site" description="For GATase activity" evidence="8">
    <location>
        <position position="2"/>
    </location>
</feature>
<dbReference type="Gene3D" id="3.40.50.620">
    <property type="entry name" value="HUPs"/>
    <property type="match status" value="1"/>
</dbReference>
<evidence type="ECO:0000256" key="10">
    <source>
        <dbReference type="PIRSR" id="PIRSR001589-3"/>
    </source>
</evidence>
<feature type="binding site" evidence="9">
    <location>
        <begin position="373"/>
        <end position="374"/>
    </location>
    <ligand>
        <name>ATP</name>
        <dbReference type="ChEBI" id="CHEBI:30616"/>
    </ligand>
</feature>
<feature type="domain" description="Glutamine amidotransferase type-2" evidence="11">
    <location>
        <begin position="2"/>
        <end position="218"/>
    </location>
</feature>
<dbReference type="Gene3D" id="3.60.20.10">
    <property type="entry name" value="Glutamine Phosphoribosylpyrophosphate, subunit 1, domain 1"/>
    <property type="match status" value="1"/>
</dbReference>
<dbReference type="GO" id="GO:0005829">
    <property type="term" value="C:cytosol"/>
    <property type="evidence" value="ECO:0007669"/>
    <property type="project" value="TreeGrafter"/>
</dbReference>
<evidence type="ECO:0000313" key="12">
    <source>
        <dbReference type="EMBL" id="ODA66681.1"/>
    </source>
</evidence>
<dbReference type="InterPro" id="IPR014729">
    <property type="entry name" value="Rossmann-like_a/b/a_fold"/>
</dbReference>
<evidence type="ECO:0000256" key="1">
    <source>
        <dbReference type="ARBA" id="ARBA00005187"/>
    </source>
</evidence>
<dbReference type="InterPro" id="IPR017932">
    <property type="entry name" value="GATase_2_dom"/>
</dbReference>
<dbReference type="InterPro" id="IPR029055">
    <property type="entry name" value="Ntn_hydrolases_N"/>
</dbReference>
<comment type="catalytic activity">
    <reaction evidence="7">
        <text>L-aspartate + L-glutamine + ATP + H2O = L-asparagine + L-glutamate + AMP + diphosphate + H(+)</text>
        <dbReference type="Rhea" id="RHEA:12228"/>
        <dbReference type="ChEBI" id="CHEBI:15377"/>
        <dbReference type="ChEBI" id="CHEBI:15378"/>
        <dbReference type="ChEBI" id="CHEBI:29985"/>
        <dbReference type="ChEBI" id="CHEBI:29991"/>
        <dbReference type="ChEBI" id="CHEBI:30616"/>
        <dbReference type="ChEBI" id="CHEBI:33019"/>
        <dbReference type="ChEBI" id="CHEBI:58048"/>
        <dbReference type="ChEBI" id="CHEBI:58359"/>
        <dbReference type="ChEBI" id="CHEBI:456215"/>
        <dbReference type="EC" id="6.3.5.4"/>
    </reaction>
</comment>